<evidence type="ECO:0000256" key="2">
    <source>
        <dbReference type="ARBA" id="ARBA00022475"/>
    </source>
</evidence>
<gene>
    <name evidence="12" type="primary">LOC108054036</name>
</gene>
<keyword evidence="5" id="KW-0552">Olfaction</keyword>
<protein>
    <submittedName>
        <fullName evidence="12">Odorant receptor 69a</fullName>
    </submittedName>
</protein>
<dbReference type="PANTHER" id="PTHR21137">
    <property type="entry name" value="ODORANT RECEPTOR"/>
    <property type="match status" value="1"/>
</dbReference>
<dbReference type="GO" id="GO:0007165">
    <property type="term" value="P:signal transduction"/>
    <property type="evidence" value="ECO:0007669"/>
    <property type="project" value="UniProtKB-KW"/>
</dbReference>
<proteinExistence type="predicted"/>
<keyword evidence="8 12" id="KW-0675">Receptor</keyword>
<keyword evidence="6 11" id="KW-1133">Transmembrane helix</keyword>
<evidence type="ECO:0000256" key="9">
    <source>
        <dbReference type="ARBA" id="ARBA00023224"/>
    </source>
</evidence>
<keyword evidence="7 11" id="KW-0472">Membrane</keyword>
<sequence length="328" mass="38078">MQLIDYMKYIDLACRIAFVPRYRWIGGPRDRDKQTTVKQSFFLFGVAFMVYQNFGVNMYWFLFGRNEKDMDKFVTQLSETCGSLMLVTAACSFVWTLTRNRSNIEAVFAELQALSYRPEDNQDRCQHYHEMAIFIMEIMFKFYIIFYVYYNTAPLLLLMWENLMDKDISYKMQANMWFPWKIQGSALGFGIGVISQAMGSIVGVGFTIKVLCLNCIFTWQIKLHCDALSCQLLSLNSSSPESHWKLRSLIAYHWRILEIGEQCNRILNPIFLTSQIFSAIAICTTSVAVLLLDLASAIKYVSGLVAFVLYYFFICYMGTEVTRAWTLI</sequence>
<name>A0A6P4FNZ4_DRORH</name>
<keyword evidence="3" id="KW-0716">Sensory transduction</keyword>
<feature type="transmembrane region" description="Helical" evidence="11">
    <location>
        <begin position="131"/>
        <end position="150"/>
    </location>
</feature>
<dbReference type="OrthoDB" id="6617147at2759"/>
<comment type="subcellular location">
    <subcellularLocation>
        <location evidence="1">Cell membrane</location>
        <topology evidence="1">Multi-pass membrane protein</topology>
    </subcellularLocation>
</comment>
<evidence type="ECO:0000256" key="10">
    <source>
        <dbReference type="ARBA" id="ARBA00038679"/>
    </source>
</evidence>
<keyword evidence="4 11" id="KW-0812">Transmembrane</keyword>
<dbReference type="PANTHER" id="PTHR21137:SF44">
    <property type="entry name" value="ODORANT RECEPTOR 13A-RELATED"/>
    <property type="match status" value="1"/>
</dbReference>
<evidence type="ECO:0000256" key="4">
    <source>
        <dbReference type="ARBA" id="ARBA00022692"/>
    </source>
</evidence>
<dbReference type="GO" id="GO:0005549">
    <property type="term" value="F:odorant binding"/>
    <property type="evidence" value="ECO:0007669"/>
    <property type="project" value="InterPro"/>
</dbReference>
<feature type="transmembrane region" description="Helical" evidence="11">
    <location>
        <begin position="298"/>
        <end position="319"/>
    </location>
</feature>
<keyword evidence="9" id="KW-0807">Transducer</keyword>
<evidence type="ECO:0000256" key="5">
    <source>
        <dbReference type="ARBA" id="ARBA00022725"/>
    </source>
</evidence>
<dbReference type="RefSeq" id="XP_016992275.1">
    <property type="nucleotide sequence ID" value="XM_017136786.1"/>
</dbReference>
<evidence type="ECO:0000256" key="8">
    <source>
        <dbReference type="ARBA" id="ARBA00023170"/>
    </source>
</evidence>
<evidence type="ECO:0000256" key="7">
    <source>
        <dbReference type="ARBA" id="ARBA00023136"/>
    </source>
</evidence>
<evidence type="ECO:0000256" key="11">
    <source>
        <dbReference type="SAM" id="Phobius"/>
    </source>
</evidence>
<dbReference type="Pfam" id="PF02949">
    <property type="entry name" value="7tm_6"/>
    <property type="match status" value="1"/>
</dbReference>
<evidence type="ECO:0000313" key="12">
    <source>
        <dbReference type="RefSeq" id="XP_016992275.1"/>
    </source>
</evidence>
<evidence type="ECO:0000256" key="3">
    <source>
        <dbReference type="ARBA" id="ARBA00022606"/>
    </source>
</evidence>
<evidence type="ECO:0000256" key="6">
    <source>
        <dbReference type="ARBA" id="ARBA00022989"/>
    </source>
</evidence>
<dbReference type="AlphaFoldDB" id="A0A6P4FNZ4"/>
<accession>A0A6P4FNZ4</accession>
<comment type="subunit">
    <text evidence="10">Interacts with Orco. Complexes exist early in the endomembrane system in olfactory sensory neurons (OSNs), coupling these complexes to the conserved ciliary trafficking pathway.</text>
</comment>
<dbReference type="GO" id="GO:0004984">
    <property type="term" value="F:olfactory receptor activity"/>
    <property type="evidence" value="ECO:0007669"/>
    <property type="project" value="InterPro"/>
</dbReference>
<feature type="transmembrane region" description="Helical" evidence="11">
    <location>
        <begin position="41"/>
        <end position="62"/>
    </location>
</feature>
<evidence type="ECO:0000256" key="1">
    <source>
        <dbReference type="ARBA" id="ARBA00004651"/>
    </source>
</evidence>
<keyword evidence="2" id="KW-1003">Cell membrane</keyword>
<feature type="transmembrane region" description="Helical" evidence="11">
    <location>
        <begin position="270"/>
        <end position="292"/>
    </location>
</feature>
<organism evidence="12">
    <name type="scientific">Drosophila rhopaloa</name>
    <name type="common">Fruit fly</name>
    <dbReference type="NCBI Taxonomy" id="1041015"/>
    <lineage>
        <taxon>Eukaryota</taxon>
        <taxon>Metazoa</taxon>
        <taxon>Ecdysozoa</taxon>
        <taxon>Arthropoda</taxon>
        <taxon>Hexapoda</taxon>
        <taxon>Insecta</taxon>
        <taxon>Pterygota</taxon>
        <taxon>Neoptera</taxon>
        <taxon>Endopterygota</taxon>
        <taxon>Diptera</taxon>
        <taxon>Brachycera</taxon>
        <taxon>Muscomorpha</taxon>
        <taxon>Ephydroidea</taxon>
        <taxon>Drosophilidae</taxon>
        <taxon>Drosophila</taxon>
        <taxon>Sophophora</taxon>
    </lineage>
</organism>
<reference evidence="12" key="1">
    <citation type="submission" date="2025-08" db="UniProtKB">
        <authorList>
            <consortium name="RefSeq"/>
        </authorList>
    </citation>
    <scope>IDENTIFICATION</scope>
</reference>
<feature type="transmembrane region" description="Helical" evidence="11">
    <location>
        <begin position="186"/>
        <end position="212"/>
    </location>
</feature>
<feature type="transmembrane region" description="Helical" evidence="11">
    <location>
        <begin position="82"/>
        <end position="98"/>
    </location>
</feature>
<dbReference type="InterPro" id="IPR004117">
    <property type="entry name" value="7tm6_olfct_rcpt"/>
</dbReference>
<dbReference type="GO" id="GO:0005886">
    <property type="term" value="C:plasma membrane"/>
    <property type="evidence" value="ECO:0007669"/>
    <property type="project" value="UniProtKB-SubCell"/>
</dbReference>